<dbReference type="PANTHER" id="PTHR46268:SF6">
    <property type="entry name" value="UNIVERSAL STRESS PROTEIN UP12"/>
    <property type="match status" value="1"/>
</dbReference>
<dbReference type="PRINTS" id="PR01438">
    <property type="entry name" value="UNVRSLSTRESS"/>
</dbReference>
<dbReference type="EMBL" id="BAABKM010000003">
    <property type="protein sequence ID" value="GAA4714785.1"/>
    <property type="molecule type" value="Genomic_DNA"/>
</dbReference>
<evidence type="ECO:0000259" key="2">
    <source>
        <dbReference type="Pfam" id="PF00582"/>
    </source>
</evidence>
<evidence type="ECO:0000256" key="1">
    <source>
        <dbReference type="ARBA" id="ARBA00008791"/>
    </source>
</evidence>
<dbReference type="SUPFAM" id="SSF52402">
    <property type="entry name" value="Adenine nucleotide alpha hydrolases-like"/>
    <property type="match status" value="1"/>
</dbReference>
<dbReference type="Gene3D" id="3.40.50.620">
    <property type="entry name" value="HUPs"/>
    <property type="match status" value="1"/>
</dbReference>
<dbReference type="InterPro" id="IPR014729">
    <property type="entry name" value="Rossmann-like_a/b/a_fold"/>
</dbReference>
<comment type="caution">
    <text evidence="3">The sequence shown here is derived from an EMBL/GenBank/DDBJ whole genome shotgun (WGS) entry which is preliminary data.</text>
</comment>
<dbReference type="PANTHER" id="PTHR46268">
    <property type="entry name" value="STRESS RESPONSE PROTEIN NHAX"/>
    <property type="match status" value="1"/>
</dbReference>
<gene>
    <name evidence="3" type="ORF">GCM10023349_37580</name>
</gene>
<proteinExistence type="inferred from homology"/>
<feature type="domain" description="UspA" evidence="2">
    <location>
        <begin position="6"/>
        <end position="132"/>
    </location>
</feature>
<organism evidence="3 4">
    <name type="scientific">Nocardioides conyzicola</name>
    <dbReference type="NCBI Taxonomy" id="1651781"/>
    <lineage>
        <taxon>Bacteria</taxon>
        <taxon>Bacillati</taxon>
        <taxon>Actinomycetota</taxon>
        <taxon>Actinomycetes</taxon>
        <taxon>Propionibacteriales</taxon>
        <taxon>Nocardioidaceae</taxon>
        <taxon>Nocardioides</taxon>
    </lineage>
</organism>
<dbReference type="CDD" id="cd00293">
    <property type="entry name" value="USP-like"/>
    <property type="match status" value="1"/>
</dbReference>
<comment type="similarity">
    <text evidence="1">Belongs to the universal stress protein A family.</text>
</comment>
<evidence type="ECO:0000313" key="4">
    <source>
        <dbReference type="Proteomes" id="UP001499974"/>
    </source>
</evidence>
<evidence type="ECO:0000313" key="3">
    <source>
        <dbReference type="EMBL" id="GAA4714785.1"/>
    </source>
</evidence>
<protein>
    <submittedName>
        <fullName evidence="3">Universal stress protein</fullName>
    </submittedName>
</protein>
<reference evidence="4" key="1">
    <citation type="journal article" date="2019" name="Int. J. Syst. Evol. Microbiol.">
        <title>The Global Catalogue of Microorganisms (GCM) 10K type strain sequencing project: providing services to taxonomists for standard genome sequencing and annotation.</title>
        <authorList>
            <consortium name="The Broad Institute Genomics Platform"/>
            <consortium name="The Broad Institute Genome Sequencing Center for Infectious Disease"/>
            <person name="Wu L."/>
            <person name="Ma J."/>
        </authorList>
    </citation>
    <scope>NUCLEOTIDE SEQUENCE [LARGE SCALE GENOMIC DNA]</scope>
    <source>
        <strain evidence="4">JCM 18531</strain>
    </source>
</reference>
<dbReference type="InterPro" id="IPR006015">
    <property type="entry name" value="Universal_stress_UspA"/>
</dbReference>
<dbReference type="InterPro" id="IPR006016">
    <property type="entry name" value="UspA"/>
</dbReference>
<keyword evidence="4" id="KW-1185">Reference proteome</keyword>
<accession>A0ABP8XWQ9</accession>
<dbReference type="RefSeq" id="WP_345523035.1">
    <property type="nucleotide sequence ID" value="NZ_BAABKM010000003.1"/>
</dbReference>
<dbReference type="Pfam" id="PF00582">
    <property type="entry name" value="Usp"/>
    <property type="match status" value="1"/>
</dbReference>
<name>A0ABP8XWQ9_9ACTN</name>
<dbReference type="Proteomes" id="UP001499974">
    <property type="component" value="Unassembled WGS sequence"/>
</dbReference>
<sequence length="134" mass="14207">MNHAERHIVVAWSPDDYGRAALAHAVAEARMRGHGIVVVNASRGDALVDDRFASDDELREVRAGLEEAGLPYDVRQSVGADVGDQVLAVADEVGAELIVLGLRRRTPVGKLIMGSAAQRILLGAHCPVLAVKPA</sequence>